<proteinExistence type="predicted"/>
<dbReference type="Proteomes" id="UP000838878">
    <property type="component" value="Chromosome 7"/>
</dbReference>
<sequence length="127" mass="13605">MTSKIFAVLALLAAVNAQHHSSGHATSSQSIIHHDISHNGHGHGIQAVPVAYHHAPIAHHAVPITNYASNIHVPSISHHATPAISVHHAAPVVYHSAPIHNQHGSGYEHQDYHIQCSSRALWSLNAC</sequence>
<dbReference type="EMBL" id="OV170227">
    <property type="protein sequence ID" value="CAH0728874.1"/>
    <property type="molecule type" value="Genomic_DNA"/>
</dbReference>
<keyword evidence="1" id="KW-0732">Signal</keyword>
<feature type="non-terminal residue" evidence="2">
    <location>
        <position position="127"/>
    </location>
</feature>
<evidence type="ECO:0000313" key="3">
    <source>
        <dbReference type="Proteomes" id="UP000838878"/>
    </source>
</evidence>
<feature type="chain" id="PRO_5035432337" evidence="1">
    <location>
        <begin position="18"/>
        <end position="127"/>
    </location>
</feature>
<feature type="signal peptide" evidence="1">
    <location>
        <begin position="1"/>
        <end position="17"/>
    </location>
</feature>
<keyword evidence="3" id="KW-1185">Reference proteome</keyword>
<dbReference type="AlphaFoldDB" id="A0A8J9YDY8"/>
<name>A0A8J9YDY8_9NEOP</name>
<protein>
    <submittedName>
        <fullName evidence="2">Uncharacterized protein</fullName>
    </submittedName>
</protein>
<evidence type="ECO:0000313" key="2">
    <source>
        <dbReference type="EMBL" id="CAH0728874.1"/>
    </source>
</evidence>
<organism evidence="2 3">
    <name type="scientific">Brenthis ino</name>
    <name type="common">lesser marbled fritillary</name>
    <dbReference type="NCBI Taxonomy" id="405034"/>
    <lineage>
        <taxon>Eukaryota</taxon>
        <taxon>Metazoa</taxon>
        <taxon>Ecdysozoa</taxon>
        <taxon>Arthropoda</taxon>
        <taxon>Hexapoda</taxon>
        <taxon>Insecta</taxon>
        <taxon>Pterygota</taxon>
        <taxon>Neoptera</taxon>
        <taxon>Endopterygota</taxon>
        <taxon>Lepidoptera</taxon>
        <taxon>Glossata</taxon>
        <taxon>Ditrysia</taxon>
        <taxon>Papilionoidea</taxon>
        <taxon>Nymphalidae</taxon>
        <taxon>Heliconiinae</taxon>
        <taxon>Argynnini</taxon>
        <taxon>Brenthis</taxon>
    </lineage>
</organism>
<reference evidence="2" key="1">
    <citation type="submission" date="2021-12" db="EMBL/GenBank/DDBJ databases">
        <authorList>
            <person name="Martin H S."/>
        </authorList>
    </citation>
    <scope>NUCLEOTIDE SEQUENCE</scope>
</reference>
<accession>A0A8J9YDY8</accession>
<gene>
    <name evidence="2" type="ORF">BINO364_LOCUS14044</name>
</gene>
<evidence type="ECO:0000256" key="1">
    <source>
        <dbReference type="SAM" id="SignalP"/>
    </source>
</evidence>